<sequence length="425" mass="48772">MKTKDTKRFATSSEDDRRCSVHKKPGRTPQKTHRQHKQTGQTTRGTRLQSLPNSSGQGRDRAPASQTIRDYVYPNPLCHRSHWHLSQVSNDQDVVMRDVSGQTTRGMRLQSLPNSSGQGRDRAPASQKPRYSNSRRRRPQRRLSQVSNDQDVVMRDVSGQATQGMRLQSLPNSSGQGRDRAPASQKPRHSDSRRCRSQRRPSQVSNDQDVVMRDVRCEVRNTTPASKQPPRPANPRSILKVSNGQDVVMKDVFLPKKKVHFAGAEVHLFHCSEPEIIYDSDVEMAEAEDEDVEMEDADVEMVDAPELPWWVSNDQDVMMEDVFLSPKRAHFEDAESQPLHDIQPMIMYDQDIELFNIQEDVDVDMEDVFRARRRIHLADFRYHFSTGRSPRSGQRLCISKPSSSYFQPHRPNWHQVNVGRDSLAC</sequence>
<gene>
    <name evidence="2" type="ORF">BO72DRAFT_493948</name>
</gene>
<accession>A0A8G1RXW2</accession>
<evidence type="ECO:0000256" key="1">
    <source>
        <dbReference type="SAM" id="MobiDB-lite"/>
    </source>
</evidence>
<organism evidence="2 3">
    <name type="scientific">Aspergillus fijiensis CBS 313.89</name>
    <dbReference type="NCBI Taxonomy" id="1448319"/>
    <lineage>
        <taxon>Eukaryota</taxon>
        <taxon>Fungi</taxon>
        <taxon>Dikarya</taxon>
        <taxon>Ascomycota</taxon>
        <taxon>Pezizomycotina</taxon>
        <taxon>Eurotiomycetes</taxon>
        <taxon>Eurotiomycetidae</taxon>
        <taxon>Eurotiales</taxon>
        <taxon>Aspergillaceae</taxon>
        <taxon>Aspergillus</taxon>
    </lineage>
</organism>
<dbReference type="VEuPathDB" id="FungiDB:BO72DRAFT_493948"/>
<feature type="compositionally biased region" description="Polar residues" evidence="1">
    <location>
        <begin position="159"/>
        <end position="176"/>
    </location>
</feature>
<dbReference type="OrthoDB" id="4507186at2759"/>
<dbReference type="GeneID" id="63865761"/>
<reference evidence="2 3" key="1">
    <citation type="submission" date="2018-02" db="EMBL/GenBank/DDBJ databases">
        <title>The genomes of Aspergillus section Nigri reveals drivers in fungal speciation.</title>
        <authorList>
            <consortium name="DOE Joint Genome Institute"/>
            <person name="Vesth T.C."/>
            <person name="Nybo J."/>
            <person name="Theobald S."/>
            <person name="Brandl J."/>
            <person name="Frisvad J.C."/>
            <person name="Nielsen K.F."/>
            <person name="Lyhne E.K."/>
            <person name="Kogle M.E."/>
            <person name="Kuo A."/>
            <person name="Riley R."/>
            <person name="Clum A."/>
            <person name="Nolan M."/>
            <person name="Lipzen A."/>
            <person name="Salamov A."/>
            <person name="Henrissat B."/>
            <person name="Wiebenga A."/>
            <person name="De vries R.P."/>
            <person name="Grigoriev I.V."/>
            <person name="Mortensen U.H."/>
            <person name="Andersen M.R."/>
            <person name="Baker S.E."/>
        </authorList>
    </citation>
    <scope>NUCLEOTIDE SEQUENCE [LARGE SCALE GENOMIC DNA]</scope>
    <source>
        <strain evidence="2 3">CBS 313.89</strain>
    </source>
</reference>
<proteinExistence type="predicted"/>
<feature type="region of interest" description="Disordered" evidence="1">
    <location>
        <begin position="100"/>
        <end position="214"/>
    </location>
</feature>
<dbReference type="EMBL" id="KZ824632">
    <property type="protein sequence ID" value="RAK79586.1"/>
    <property type="molecule type" value="Genomic_DNA"/>
</dbReference>
<feature type="compositionally biased region" description="Polar residues" evidence="1">
    <location>
        <begin position="47"/>
        <end position="57"/>
    </location>
</feature>
<protein>
    <submittedName>
        <fullName evidence="2">Uncharacterized protein</fullName>
    </submittedName>
</protein>
<dbReference type="Proteomes" id="UP000249789">
    <property type="component" value="Unassembled WGS sequence"/>
</dbReference>
<feature type="compositionally biased region" description="Polar residues" evidence="1">
    <location>
        <begin position="100"/>
        <end position="118"/>
    </location>
</feature>
<evidence type="ECO:0000313" key="3">
    <source>
        <dbReference type="Proteomes" id="UP000249789"/>
    </source>
</evidence>
<keyword evidence="3" id="KW-1185">Reference proteome</keyword>
<feature type="region of interest" description="Disordered" evidence="1">
    <location>
        <begin position="1"/>
        <end position="66"/>
    </location>
</feature>
<dbReference type="AlphaFoldDB" id="A0A8G1RXW2"/>
<feature type="compositionally biased region" description="Basic and acidic residues" evidence="1">
    <location>
        <begin position="1"/>
        <end position="19"/>
    </location>
</feature>
<feature type="compositionally biased region" description="Basic residues" evidence="1">
    <location>
        <begin position="20"/>
        <end position="37"/>
    </location>
</feature>
<evidence type="ECO:0000313" key="2">
    <source>
        <dbReference type="EMBL" id="RAK79586.1"/>
    </source>
</evidence>
<name>A0A8G1RXW2_9EURO</name>
<dbReference type="RefSeq" id="XP_040803596.1">
    <property type="nucleotide sequence ID" value="XM_040948428.1"/>
</dbReference>